<dbReference type="PANTHER" id="PTHR14269">
    <property type="entry name" value="CDP-DIACYLGLYCEROL--GLYCEROL-3-PHOSPHATE 3-PHOSPHATIDYLTRANSFERASE-RELATED"/>
    <property type="match status" value="1"/>
</dbReference>
<dbReference type="PROSITE" id="PS00379">
    <property type="entry name" value="CDP_ALCOHOL_P_TRANSF"/>
    <property type="match status" value="1"/>
</dbReference>
<feature type="transmembrane region" description="Helical" evidence="13">
    <location>
        <begin position="136"/>
        <end position="157"/>
    </location>
</feature>
<dbReference type="InterPro" id="IPR050324">
    <property type="entry name" value="CDP-alcohol_PTase-I"/>
</dbReference>
<evidence type="ECO:0000256" key="4">
    <source>
        <dbReference type="ARBA" id="ARBA00022679"/>
    </source>
</evidence>
<evidence type="ECO:0000256" key="12">
    <source>
        <dbReference type="RuleBase" id="RU003750"/>
    </source>
</evidence>
<keyword evidence="3" id="KW-0444">Lipid biosynthesis</keyword>
<dbReference type="GO" id="GO:0016020">
    <property type="term" value="C:membrane"/>
    <property type="evidence" value="ECO:0007669"/>
    <property type="project" value="UniProtKB-SubCell"/>
</dbReference>
<keyword evidence="6 13" id="KW-1133">Transmembrane helix</keyword>
<dbReference type="NCBIfam" id="TIGR00560">
    <property type="entry name" value="pgsA"/>
    <property type="match status" value="1"/>
</dbReference>
<feature type="transmembrane region" description="Helical" evidence="13">
    <location>
        <begin position="12"/>
        <end position="32"/>
    </location>
</feature>
<keyword evidence="10" id="KW-1208">Phospholipid metabolism</keyword>
<name>A0A2N5ZAY3_MUIH1</name>
<keyword evidence="8 13" id="KW-0472">Membrane</keyword>
<evidence type="ECO:0000256" key="3">
    <source>
        <dbReference type="ARBA" id="ARBA00022516"/>
    </source>
</evidence>
<comment type="similarity">
    <text evidence="2 12">Belongs to the CDP-alcohol phosphatidyltransferase class-I family.</text>
</comment>
<sequence>MNIANKLTFFRVIVVPFIVVFFVVDTGIQGIQEDFLKIAAAVLFILGAISDGMDGYYARKYGMTSNFGKLWDPIADKILVSSTLICLLYYKMILPYTAIIIISREFFVSGLRLVSIEQGKVIAASRLGKWKTTFQLIHIITLLVFVSFEICFLRFLTNNHYTNLFNANYFYIIRLLEGLSIFFTVYSGLDYYIKNRKIEK</sequence>
<evidence type="ECO:0000313" key="15">
    <source>
        <dbReference type="Proteomes" id="UP000234857"/>
    </source>
</evidence>
<dbReference type="AlphaFoldDB" id="A0A2N5ZAY3"/>
<dbReference type="Proteomes" id="UP000234857">
    <property type="component" value="Unassembled WGS sequence"/>
</dbReference>
<feature type="transmembrane region" description="Helical" evidence="13">
    <location>
        <begin position="38"/>
        <end position="58"/>
    </location>
</feature>
<dbReference type="EC" id="2.7.8.5" evidence="11"/>
<protein>
    <recommendedName>
        <fullName evidence="11">CDP-diacylglycerol--glycerol-3-phosphate 3-phosphatidyltransferase</fullName>
        <ecNumber evidence="11">2.7.8.5</ecNumber>
    </recommendedName>
</protein>
<dbReference type="Pfam" id="PF01066">
    <property type="entry name" value="CDP-OH_P_transf"/>
    <property type="match status" value="1"/>
</dbReference>
<keyword evidence="9" id="KW-0594">Phospholipid biosynthesis</keyword>
<proteinExistence type="inferred from homology"/>
<dbReference type="InterPro" id="IPR048254">
    <property type="entry name" value="CDP_ALCOHOL_P_TRANSF_CS"/>
</dbReference>
<dbReference type="EMBL" id="PKTG01000130">
    <property type="protein sequence ID" value="PLX15764.1"/>
    <property type="molecule type" value="Genomic_DNA"/>
</dbReference>
<dbReference type="GO" id="GO:0008444">
    <property type="term" value="F:CDP-diacylglycerol-glycerol-3-phosphate 3-phosphatidyltransferase activity"/>
    <property type="evidence" value="ECO:0007669"/>
    <property type="project" value="UniProtKB-UniRule"/>
</dbReference>
<evidence type="ECO:0000256" key="5">
    <source>
        <dbReference type="ARBA" id="ARBA00022692"/>
    </source>
</evidence>
<feature type="transmembrane region" description="Helical" evidence="13">
    <location>
        <begin position="70"/>
        <end position="90"/>
    </location>
</feature>
<dbReference type="InterPro" id="IPR043130">
    <property type="entry name" value="CDP-OH_PTrfase_TM_dom"/>
</dbReference>
<dbReference type="Gene3D" id="1.20.120.1760">
    <property type="match status" value="1"/>
</dbReference>
<evidence type="ECO:0000313" key="14">
    <source>
        <dbReference type="EMBL" id="PLX15764.1"/>
    </source>
</evidence>
<evidence type="ECO:0000256" key="11">
    <source>
        <dbReference type="NCBIfam" id="TIGR00560"/>
    </source>
</evidence>
<keyword evidence="7" id="KW-0443">Lipid metabolism</keyword>
<feature type="transmembrane region" description="Helical" evidence="13">
    <location>
        <begin position="169"/>
        <end position="193"/>
    </location>
</feature>
<evidence type="ECO:0000256" key="13">
    <source>
        <dbReference type="SAM" id="Phobius"/>
    </source>
</evidence>
<organism evidence="14 15">
    <name type="scientific">Muiribacterium halophilum</name>
    <dbReference type="NCBI Taxonomy" id="2053465"/>
    <lineage>
        <taxon>Bacteria</taxon>
        <taxon>Candidatus Muiribacteriota</taxon>
        <taxon>Candidatus Muiribacteriia</taxon>
        <taxon>Candidatus Muiribacteriales</taxon>
        <taxon>Candidatus Muiribacteriaceae</taxon>
        <taxon>Candidatus Muiribacterium</taxon>
    </lineage>
</organism>
<evidence type="ECO:0000256" key="6">
    <source>
        <dbReference type="ARBA" id="ARBA00022989"/>
    </source>
</evidence>
<evidence type="ECO:0000256" key="8">
    <source>
        <dbReference type="ARBA" id="ARBA00023136"/>
    </source>
</evidence>
<dbReference type="InterPro" id="IPR000462">
    <property type="entry name" value="CDP-OH_P_trans"/>
</dbReference>
<comment type="subcellular location">
    <subcellularLocation>
        <location evidence="1">Membrane</location>
        <topology evidence="1">Multi-pass membrane protein</topology>
    </subcellularLocation>
</comment>
<accession>A0A2N5ZAY3</accession>
<evidence type="ECO:0000256" key="1">
    <source>
        <dbReference type="ARBA" id="ARBA00004141"/>
    </source>
</evidence>
<dbReference type="PIRSF" id="PIRSF000847">
    <property type="entry name" value="Phos_ph_gly_syn"/>
    <property type="match status" value="1"/>
</dbReference>
<dbReference type="InterPro" id="IPR004570">
    <property type="entry name" value="Phosphatidylglycerol_P_synth"/>
</dbReference>
<evidence type="ECO:0000256" key="10">
    <source>
        <dbReference type="ARBA" id="ARBA00023264"/>
    </source>
</evidence>
<dbReference type="PANTHER" id="PTHR14269:SF62">
    <property type="entry name" value="CDP-DIACYLGLYCEROL--GLYCEROL-3-PHOSPHATE 3-PHOSPHATIDYLTRANSFERASE 1, CHLOROPLASTIC"/>
    <property type="match status" value="1"/>
</dbReference>
<evidence type="ECO:0000256" key="7">
    <source>
        <dbReference type="ARBA" id="ARBA00023098"/>
    </source>
</evidence>
<reference evidence="14 15" key="1">
    <citation type="submission" date="2017-11" db="EMBL/GenBank/DDBJ databases">
        <title>Genome-resolved metagenomics identifies genetic mobility, metabolic interactions, and unexpected diversity in perchlorate-reducing communities.</title>
        <authorList>
            <person name="Barnum T.P."/>
            <person name="Figueroa I.A."/>
            <person name="Carlstrom C.I."/>
            <person name="Lucas L.N."/>
            <person name="Engelbrektson A.L."/>
            <person name="Coates J.D."/>
        </authorList>
    </citation>
    <scope>NUCLEOTIDE SEQUENCE [LARGE SCALE GENOMIC DNA]</scope>
    <source>
        <strain evidence="14">BM706</strain>
    </source>
</reference>
<dbReference type="GO" id="GO:0046474">
    <property type="term" value="P:glycerophospholipid biosynthetic process"/>
    <property type="evidence" value="ECO:0007669"/>
    <property type="project" value="TreeGrafter"/>
</dbReference>
<keyword evidence="5 13" id="KW-0812">Transmembrane</keyword>
<gene>
    <name evidence="14" type="primary">pgsA</name>
    <name evidence="14" type="ORF">C0601_12370</name>
</gene>
<comment type="caution">
    <text evidence="14">The sequence shown here is derived from an EMBL/GenBank/DDBJ whole genome shotgun (WGS) entry which is preliminary data.</text>
</comment>
<evidence type="ECO:0000256" key="9">
    <source>
        <dbReference type="ARBA" id="ARBA00023209"/>
    </source>
</evidence>
<keyword evidence="4 12" id="KW-0808">Transferase</keyword>
<evidence type="ECO:0000256" key="2">
    <source>
        <dbReference type="ARBA" id="ARBA00010441"/>
    </source>
</evidence>